<reference evidence="1 2" key="1">
    <citation type="submission" date="2019-03" db="EMBL/GenBank/DDBJ databases">
        <title>Diverse conjugative elements silence natural transformation in Legionella species.</title>
        <authorList>
            <person name="Durieux I."/>
            <person name="Ginevra C."/>
            <person name="Attaiech L."/>
            <person name="Picq K."/>
            <person name="Juan P.A."/>
            <person name="Jarraud S."/>
            <person name="Charpentier X."/>
        </authorList>
    </citation>
    <scope>NUCLEOTIDE SEQUENCE [LARGE SCALE GENOMIC DNA]</scope>
    <source>
        <strain evidence="1 2">HL-0427-4011</strain>
    </source>
</reference>
<name>A0AAX1EHY7_9GAMM</name>
<sequence>MAKFFKTKGLNKTHVIIFYAYSDEYPHQVKHELSAGVEAGVILSKIFHQQEIFIYAPDKEKACLVAQEYKKHPCEKPLINLCDNENNIVYFLSKIQEGDSLLINGQGDPEAELIAGRDAESLIEILLEDLELSDKGLKNLDVDSCRMGLSFNYRQKLIAGLSTAFNCIITYTMLCSWGMSETNQPYRQWIKLNDNNRAEDADDFYSTDDLETYGIRIKESTASINPLLAEQQG</sequence>
<accession>A0AAX1EHY7</accession>
<proteinExistence type="predicted"/>
<dbReference type="Proteomes" id="UP000295517">
    <property type="component" value="Chromosome"/>
</dbReference>
<organism evidence="1 2">
    <name type="scientific">Legionella israelensis</name>
    <dbReference type="NCBI Taxonomy" id="454"/>
    <lineage>
        <taxon>Bacteria</taxon>
        <taxon>Pseudomonadati</taxon>
        <taxon>Pseudomonadota</taxon>
        <taxon>Gammaproteobacteria</taxon>
        <taxon>Legionellales</taxon>
        <taxon>Legionellaceae</taxon>
        <taxon>Legionella</taxon>
    </lineage>
</organism>
<evidence type="ECO:0000313" key="2">
    <source>
        <dbReference type="Proteomes" id="UP000295517"/>
    </source>
</evidence>
<dbReference type="RefSeq" id="WP_131780733.1">
    <property type="nucleotide sequence ID" value="NZ_CP038254.1"/>
</dbReference>
<protein>
    <submittedName>
        <fullName evidence="1">Uncharacterized protein</fullName>
    </submittedName>
</protein>
<gene>
    <name evidence="1" type="ORF">E3983_08595</name>
</gene>
<evidence type="ECO:0000313" key="1">
    <source>
        <dbReference type="EMBL" id="QBR84414.1"/>
    </source>
</evidence>
<dbReference type="AlphaFoldDB" id="A0AAX1EHY7"/>
<dbReference type="EMBL" id="CP038254">
    <property type="protein sequence ID" value="QBR84414.1"/>
    <property type="molecule type" value="Genomic_DNA"/>
</dbReference>